<dbReference type="Pfam" id="PF13472">
    <property type="entry name" value="Lipase_GDSL_2"/>
    <property type="match status" value="1"/>
</dbReference>
<keyword evidence="4" id="KW-0378">Hydrolase</keyword>
<gene>
    <name evidence="4" type="ORF">GV789_00140</name>
</gene>
<feature type="chain" id="PRO_5039123725" evidence="2">
    <location>
        <begin position="38"/>
        <end position="431"/>
    </location>
</feature>
<dbReference type="InterPro" id="IPR036514">
    <property type="entry name" value="SGNH_hydro_sf"/>
</dbReference>
<dbReference type="Proteomes" id="UP000468928">
    <property type="component" value="Unassembled WGS sequence"/>
</dbReference>
<reference evidence="4 5" key="1">
    <citation type="submission" date="2020-01" db="EMBL/GenBank/DDBJ databases">
        <title>Genetics and antimicrobial susceptibilities of Nocardia species isolated from the soil; a comparison with species isolated from humans.</title>
        <authorList>
            <person name="Carrasco G."/>
            <person name="Monzon S."/>
            <person name="Sansegundo M."/>
            <person name="Garcia E."/>
            <person name="Garrido N."/>
            <person name="Medina M.J."/>
            <person name="Villalon P."/>
            <person name="Ramirez-Arocha A.C."/>
            <person name="Jimenez P."/>
            <person name="Cuesta I."/>
            <person name="Valdezate S."/>
        </authorList>
    </citation>
    <scope>NUCLEOTIDE SEQUENCE [LARGE SCALE GENOMIC DNA]</scope>
    <source>
        <strain evidence="4 5">CNM20110639</strain>
    </source>
</reference>
<dbReference type="PANTHER" id="PTHR43784:SF2">
    <property type="entry name" value="GDSL-LIKE LIPASE_ACYLHYDROLASE, PUTATIVE (AFU_ORTHOLOGUE AFUA_2G00820)-RELATED"/>
    <property type="match status" value="1"/>
</dbReference>
<dbReference type="InterPro" id="IPR013830">
    <property type="entry name" value="SGNH_hydro"/>
</dbReference>
<dbReference type="InterPro" id="IPR053140">
    <property type="entry name" value="GDSL_Rv0518-like"/>
</dbReference>
<evidence type="ECO:0000256" key="2">
    <source>
        <dbReference type="SAM" id="SignalP"/>
    </source>
</evidence>
<name>A0A6P1CXP2_9NOCA</name>
<dbReference type="RefSeq" id="WP_163821693.1">
    <property type="nucleotide sequence ID" value="NZ_JAAGUY010000001.1"/>
</dbReference>
<feature type="signal peptide" evidence="2">
    <location>
        <begin position="1"/>
        <end position="37"/>
    </location>
</feature>
<feature type="region of interest" description="Disordered" evidence="1">
    <location>
        <begin position="1"/>
        <end position="20"/>
    </location>
</feature>
<dbReference type="CDD" id="cd01830">
    <property type="entry name" value="XynE_like"/>
    <property type="match status" value="1"/>
</dbReference>
<proteinExistence type="predicted"/>
<evidence type="ECO:0000256" key="1">
    <source>
        <dbReference type="SAM" id="MobiDB-lite"/>
    </source>
</evidence>
<dbReference type="EMBL" id="JAAGUZ010000001">
    <property type="protein sequence ID" value="NEW42875.1"/>
    <property type="molecule type" value="Genomic_DNA"/>
</dbReference>
<sequence>MSAWTRRRATPGQTTTTGRRRGTVVAALLATMALVLAGCSDDSDAGPADTWSDSWVTAQQPAVDIWSPNWSKSGFADQTVRQVIRPTLGGDEVRIKFSNLFGERPLPITAATIAEPGDGAAVRADSVRPLLFDGAASTEIAVGAETSTDPVGFTVTALLPVTVTIYLAEETGPATFHQIANATTYRANGDHAADPAATAFAETSSSWYYLADLEVNNAGSEGSVVTFGDSITDGAEATTDADNRYPDVLATRLAADGSGRAVLNTGISGNRVLTDSDYTGESATTRFRRDVLDRDGASTVILLEGINDIGASELDEPWVKPNPEVSADQLIAGYRELIGVARADGLRVVGATLTPYKGAPYFSERGEAVRDAVNVWIRSSGEFDAVIDFERALAAPDDPDAFAPAFDSGDHLHPSPAGYATMAQAIALADL</sequence>
<feature type="compositionally biased region" description="Low complexity" evidence="1">
    <location>
        <begin position="10"/>
        <end position="20"/>
    </location>
</feature>
<dbReference type="GO" id="GO:0016787">
    <property type="term" value="F:hydrolase activity"/>
    <property type="evidence" value="ECO:0007669"/>
    <property type="project" value="UniProtKB-KW"/>
</dbReference>
<protein>
    <submittedName>
        <fullName evidence="4">SGNH/GDSL hydrolase family protein</fullName>
    </submittedName>
</protein>
<evidence type="ECO:0000313" key="5">
    <source>
        <dbReference type="Proteomes" id="UP000468928"/>
    </source>
</evidence>
<evidence type="ECO:0000259" key="3">
    <source>
        <dbReference type="Pfam" id="PF13472"/>
    </source>
</evidence>
<comment type="caution">
    <text evidence="4">The sequence shown here is derived from an EMBL/GenBank/DDBJ whole genome shotgun (WGS) entry which is preliminary data.</text>
</comment>
<dbReference type="PANTHER" id="PTHR43784">
    <property type="entry name" value="GDSL-LIKE LIPASE/ACYLHYDROLASE, PUTATIVE (AFU_ORTHOLOGUE AFUA_2G00820)-RELATED"/>
    <property type="match status" value="1"/>
</dbReference>
<feature type="domain" description="SGNH hydrolase-type esterase" evidence="3">
    <location>
        <begin position="227"/>
        <end position="420"/>
    </location>
</feature>
<accession>A0A6P1CXP2</accession>
<dbReference type="AlphaFoldDB" id="A0A6P1CXP2"/>
<dbReference type="SUPFAM" id="SSF52266">
    <property type="entry name" value="SGNH hydrolase"/>
    <property type="match status" value="1"/>
</dbReference>
<dbReference type="Gene3D" id="3.40.50.1110">
    <property type="entry name" value="SGNH hydrolase"/>
    <property type="match status" value="1"/>
</dbReference>
<keyword evidence="2" id="KW-0732">Signal</keyword>
<evidence type="ECO:0000313" key="4">
    <source>
        <dbReference type="EMBL" id="NEW42875.1"/>
    </source>
</evidence>
<organism evidence="4 5">
    <name type="scientific">Nocardia cyriacigeorgica</name>
    <dbReference type="NCBI Taxonomy" id="135487"/>
    <lineage>
        <taxon>Bacteria</taxon>
        <taxon>Bacillati</taxon>
        <taxon>Actinomycetota</taxon>
        <taxon>Actinomycetes</taxon>
        <taxon>Mycobacteriales</taxon>
        <taxon>Nocardiaceae</taxon>
        <taxon>Nocardia</taxon>
    </lineage>
</organism>